<dbReference type="SUPFAM" id="SSF56112">
    <property type="entry name" value="Protein kinase-like (PK-like)"/>
    <property type="match status" value="1"/>
</dbReference>
<dbReference type="PANTHER" id="PTHR21064:SF6">
    <property type="entry name" value="AMINOGLYCOSIDE PHOSPHOTRANSFERASE DOMAIN-CONTAINING PROTEIN"/>
    <property type="match status" value="1"/>
</dbReference>
<dbReference type="InterPro" id="IPR002575">
    <property type="entry name" value="Aminoglycoside_PTrfase"/>
</dbReference>
<dbReference type="AlphaFoldDB" id="A0A0C1FTA9"/>
<evidence type="ECO:0000313" key="3">
    <source>
        <dbReference type="EMBL" id="KIA91104.1"/>
    </source>
</evidence>
<protein>
    <recommendedName>
        <fullName evidence="2">Aminoglycoside phosphotransferase domain-containing protein</fullName>
    </recommendedName>
</protein>
<accession>A0A0C1FTA9</accession>
<dbReference type="GO" id="GO:0019202">
    <property type="term" value="F:amino acid kinase activity"/>
    <property type="evidence" value="ECO:0007669"/>
    <property type="project" value="TreeGrafter"/>
</dbReference>
<dbReference type="Pfam" id="PF01636">
    <property type="entry name" value="APH"/>
    <property type="match status" value="1"/>
</dbReference>
<sequence>MHNFFPAQYSTLSAVALKDYLIEAYQLDESTTCRLLIRNVSDTYIMENESQKYIFKIYRDAHRKRNEIEAEVELLNILKANGNRVSYPITDYEGKQIQQLNAIEGLRNGVLFSFAEGMVIHELENEQLLQLGKDIAKLHQTTSVIKLKNPRPVFNFETTLFEPLRVLALHFETMPEEYEYLNKVADKVIKKFETFDTANFSSGYCHYDFFPKNFHFDEKGNITFFDFDFAGEGFLINDLMSFLNHYFFHQMNQLTTKEQAEKDFEVFLKAYQEIMPLSKDELAAIPYLGICFHIFFLKFFYDNYDDWSNIFLTPRYVKHRVALIKKWEELYCNF</sequence>
<keyword evidence="4" id="KW-1185">Reference proteome</keyword>
<dbReference type="Gene3D" id="3.90.1200.10">
    <property type="match status" value="1"/>
</dbReference>
<gene>
    <name evidence="3" type="ORF">OC25_23545</name>
</gene>
<proteinExistence type="inferred from homology"/>
<dbReference type="OrthoDB" id="241498at2"/>
<dbReference type="InterPro" id="IPR050249">
    <property type="entry name" value="Pseudomonas-type_ThrB"/>
</dbReference>
<evidence type="ECO:0000256" key="1">
    <source>
        <dbReference type="ARBA" id="ARBA00038240"/>
    </source>
</evidence>
<comment type="caution">
    <text evidence="3">The sequence shown here is derived from an EMBL/GenBank/DDBJ whole genome shotgun (WGS) entry which is preliminary data.</text>
</comment>
<dbReference type="EMBL" id="JSYN01000035">
    <property type="protein sequence ID" value="KIA91104.1"/>
    <property type="molecule type" value="Genomic_DNA"/>
</dbReference>
<dbReference type="Gene3D" id="3.30.200.20">
    <property type="entry name" value="Phosphorylase Kinase, domain 1"/>
    <property type="match status" value="1"/>
</dbReference>
<feature type="domain" description="Aminoglycoside phosphotransferase" evidence="2">
    <location>
        <begin position="42"/>
        <end position="260"/>
    </location>
</feature>
<dbReference type="PANTHER" id="PTHR21064">
    <property type="entry name" value="AMINOGLYCOSIDE PHOSPHOTRANSFERASE DOMAIN-CONTAINING PROTEIN-RELATED"/>
    <property type="match status" value="1"/>
</dbReference>
<evidence type="ECO:0000259" key="2">
    <source>
        <dbReference type="Pfam" id="PF01636"/>
    </source>
</evidence>
<name>A0A0C1FTA9_9SPHI</name>
<comment type="similarity">
    <text evidence="1">Belongs to the pseudomonas-type ThrB family.</text>
</comment>
<dbReference type="RefSeq" id="WP_039481668.1">
    <property type="nucleotide sequence ID" value="NZ_JSYN01000035.1"/>
</dbReference>
<evidence type="ECO:0000313" key="4">
    <source>
        <dbReference type="Proteomes" id="UP000031246"/>
    </source>
</evidence>
<reference evidence="3 4" key="1">
    <citation type="submission" date="2014-10" db="EMBL/GenBank/DDBJ databases">
        <title>Pedobacter Kyungheensis.</title>
        <authorList>
            <person name="Anderson B.M."/>
            <person name="Newman J.D."/>
        </authorList>
    </citation>
    <scope>NUCLEOTIDE SEQUENCE [LARGE SCALE GENOMIC DNA]</scope>
    <source>
        <strain evidence="3 4">KACC 16221</strain>
    </source>
</reference>
<dbReference type="InterPro" id="IPR011009">
    <property type="entry name" value="Kinase-like_dom_sf"/>
</dbReference>
<dbReference type="Proteomes" id="UP000031246">
    <property type="component" value="Unassembled WGS sequence"/>
</dbReference>
<organism evidence="3 4">
    <name type="scientific">Pedobacter kyungheensis</name>
    <dbReference type="NCBI Taxonomy" id="1069985"/>
    <lineage>
        <taxon>Bacteria</taxon>
        <taxon>Pseudomonadati</taxon>
        <taxon>Bacteroidota</taxon>
        <taxon>Sphingobacteriia</taxon>
        <taxon>Sphingobacteriales</taxon>
        <taxon>Sphingobacteriaceae</taxon>
        <taxon>Pedobacter</taxon>
    </lineage>
</organism>